<feature type="transmembrane region" description="Helical" evidence="9">
    <location>
        <begin position="231"/>
        <end position="263"/>
    </location>
</feature>
<dbReference type="PANTHER" id="PTHR11795:SF450">
    <property type="entry name" value="ABC TRANSPORTER PERMEASE PROTEIN"/>
    <property type="match status" value="1"/>
</dbReference>
<evidence type="ECO:0000256" key="5">
    <source>
        <dbReference type="ARBA" id="ARBA00022970"/>
    </source>
</evidence>
<protein>
    <submittedName>
        <fullName evidence="10">Branched-chain amino acid ABC transporter permease</fullName>
    </submittedName>
</protein>
<gene>
    <name evidence="10" type="ORF">ABEG18_20690</name>
</gene>
<dbReference type="GO" id="GO:0022857">
    <property type="term" value="F:transmembrane transporter activity"/>
    <property type="evidence" value="ECO:0007669"/>
    <property type="project" value="InterPro"/>
</dbReference>
<feature type="transmembrane region" description="Helical" evidence="9">
    <location>
        <begin position="146"/>
        <end position="164"/>
    </location>
</feature>
<keyword evidence="2" id="KW-0813">Transport</keyword>
<evidence type="ECO:0000256" key="8">
    <source>
        <dbReference type="ARBA" id="ARBA00037998"/>
    </source>
</evidence>
<feature type="transmembrane region" description="Helical" evidence="9">
    <location>
        <begin position="63"/>
        <end position="82"/>
    </location>
</feature>
<feature type="transmembrane region" description="Helical" evidence="9">
    <location>
        <begin position="6"/>
        <end position="30"/>
    </location>
</feature>
<dbReference type="GO" id="GO:0005886">
    <property type="term" value="C:plasma membrane"/>
    <property type="evidence" value="ECO:0007669"/>
    <property type="project" value="UniProtKB-SubCell"/>
</dbReference>
<dbReference type="InterPro" id="IPR001851">
    <property type="entry name" value="ABC_transp_permease"/>
</dbReference>
<proteinExistence type="inferred from homology"/>
<comment type="similarity">
    <text evidence="8">Belongs to the binding-protein-dependent transport system permease family. LivHM subfamily.</text>
</comment>
<evidence type="ECO:0000256" key="7">
    <source>
        <dbReference type="ARBA" id="ARBA00023136"/>
    </source>
</evidence>
<feature type="transmembrane region" description="Helical" evidence="9">
    <location>
        <begin position="94"/>
        <end position="111"/>
    </location>
</feature>
<dbReference type="AlphaFoldDB" id="A0AAU7JCS4"/>
<feature type="transmembrane region" description="Helical" evidence="9">
    <location>
        <begin position="37"/>
        <end position="57"/>
    </location>
</feature>
<feature type="transmembrane region" description="Helical" evidence="9">
    <location>
        <begin position="270"/>
        <end position="291"/>
    </location>
</feature>
<dbReference type="GO" id="GO:0006865">
    <property type="term" value="P:amino acid transport"/>
    <property type="evidence" value="ECO:0007669"/>
    <property type="project" value="UniProtKB-KW"/>
</dbReference>
<dbReference type="PANTHER" id="PTHR11795">
    <property type="entry name" value="BRANCHED-CHAIN AMINO ACID TRANSPORT SYSTEM PERMEASE PROTEIN LIVH"/>
    <property type="match status" value="1"/>
</dbReference>
<evidence type="ECO:0000256" key="2">
    <source>
        <dbReference type="ARBA" id="ARBA00022448"/>
    </source>
</evidence>
<comment type="subcellular location">
    <subcellularLocation>
        <location evidence="1">Cell membrane</location>
        <topology evidence="1">Multi-pass membrane protein</topology>
    </subcellularLocation>
</comment>
<evidence type="ECO:0000256" key="1">
    <source>
        <dbReference type="ARBA" id="ARBA00004651"/>
    </source>
</evidence>
<dbReference type="CDD" id="cd06582">
    <property type="entry name" value="TM_PBP1_LivH_like"/>
    <property type="match status" value="1"/>
</dbReference>
<accession>A0AAU7JCS4</accession>
<sequence length="298" mass="30644">MADITQLLQSLVTGVGVGLIYGLVGIGFCVIYNASGIVNFAQGVFVMLGGMVCHALLTRLGLPLVLAAILTVPIVAAVGMLIETLVVRPMWNRGATMFAIILATLATQIMIERITILTLGDQPRSIPSFTEGGPLKLGDVAVGYQLFWILGCGALMVGLLWLFFTRTRTGRALRACSQNREAAALLGIPVSRMLLVSFALSAALGAVAGILVTPTQVTAFNVGTPFGVNGFIAAIIGGFGSAAGALAGGVLLGVLQAAAIVLFGAGFKNVAALSTLLVVLLLFPSGIFAGLKGFRRAA</sequence>
<name>A0AAU7JCS4_9HYPH</name>
<organism evidence="10">
    <name type="scientific">Alsobacter sp. KACC 23698</name>
    <dbReference type="NCBI Taxonomy" id="3149229"/>
    <lineage>
        <taxon>Bacteria</taxon>
        <taxon>Pseudomonadati</taxon>
        <taxon>Pseudomonadota</taxon>
        <taxon>Alphaproteobacteria</taxon>
        <taxon>Hyphomicrobiales</taxon>
        <taxon>Alsobacteraceae</taxon>
        <taxon>Alsobacter</taxon>
    </lineage>
</organism>
<feature type="transmembrane region" description="Helical" evidence="9">
    <location>
        <begin position="185"/>
        <end position="211"/>
    </location>
</feature>
<keyword evidence="4 9" id="KW-0812">Transmembrane</keyword>
<dbReference type="InterPro" id="IPR052157">
    <property type="entry name" value="BCAA_transport_permease"/>
</dbReference>
<dbReference type="EMBL" id="CP157484">
    <property type="protein sequence ID" value="XBO38108.1"/>
    <property type="molecule type" value="Genomic_DNA"/>
</dbReference>
<evidence type="ECO:0000256" key="3">
    <source>
        <dbReference type="ARBA" id="ARBA00022475"/>
    </source>
</evidence>
<reference evidence="10" key="1">
    <citation type="submission" date="2024-05" db="EMBL/GenBank/DDBJ databases">
        <authorList>
            <person name="Kim S."/>
            <person name="Heo J."/>
            <person name="Choi H."/>
            <person name="Choi Y."/>
            <person name="Kwon S.-W."/>
            <person name="Kim Y."/>
        </authorList>
    </citation>
    <scope>NUCLEOTIDE SEQUENCE</scope>
    <source>
        <strain evidence="10">KACC 23698</strain>
    </source>
</reference>
<keyword evidence="5" id="KW-0029">Amino-acid transport</keyword>
<evidence type="ECO:0000256" key="9">
    <source>
        <dbReference type="SAM" id="Phobius"/>
    </source>
</evidence>
<dbReference type="RefSeq" id="WP_406854945.1">
    <property type="nucleotide sequence ID" value="NZ_CP157484.1"/>
</dbReference>
<keyword evidence="7 9" id="KW-0472">Membrane</keyword>
<keyword evidence="6 9" id="KW-1133">Transmembrane helix</keyword>
<keyword evidence="3" id="KW-1003">Cell membrane</keyword>
<evidence type="ECO:0000256" key="6">
    <source>
        <dbReference type="ARBA" id="ARBA00022989"/>
    </source>
</evidence>
<evidence type="ECO:0000256" key="4">
    <source>
        <dbReference type="ARBA" id="ARBA00022692"/>
    </source>
</evidence>
<dbReference type="Pfam" id="PF02653">
    <property type="entry name" value="BPD_transp_2"/>
    <property type="match status" value="1"/>
</dbReference>
<evidence type="ECO:0000313" key="10">
    <source>
        <dbReference type="EMBL" id="XBO38108.1"/>
    </source>
</evidence>